<accession>A0A5N5RJJ3</accession>
<feature type="transmembrane region" description="Helical" evidence="1">
    <location>
        <begin position="81"/>
        <end position="101"/>
    </location>
</feature>
<feature type="transmembrane region" description="Helical" evidence="1">
    <location>
        <begin position="57"/>
        <end position="74"/>
    </location>
</feature>
<comment type="caution">
    <text evidence="2">The sequence shown here is derived from an EMBL/GenBank/DDBJ whole genome shotgun (WGS) entry which is preliminary data.</text>
</comment>
<sequence>MTKSAKTIFIMYGAWVLIYLPLNLALAHAAGNLNATFMLDYVRILMFSGMWDGSPQLWYLLALGYAYLVLYWCVRHRIAMLWPFCIAAALTLIGNVLPSAVRQSAIIATLYRWTFNDTRNVVFVGMFYVCCGAMIAIYKDRLASIPTPALWAAFCLGLLGSITINPSGMLPFSALAIVSTVALAIRRTGNAHPTLRTTGAIIYLIHCYAVRFFMFLIARTDYVIIDRNITCFILVSLATLIAALAILPLARRNKTLTTLFHA</sequence>
<evidence type="ECO:0000313" key="2">
    <source>
        <dbReference type="EMBL" id="KAB5607417.1"/>
    </source>
</evidence>
<reference evidence="2 3" key="1">
    <citation type="journal article" date="2019" name="Int. J. Syst. Evol. Microbiol.">
        <title>Bifidobacterium jacchi sp. nov., isolated from the faeces of a baby common marmoset (Callithrix jacchus).</title>
        <authorList>
            <person name="Modesto M."/>
            <person name="Watanabe K."/>
            <person name="Arita M."/>
            <person name="Satti M."/>
            <person name="Oki K."/>
            <person name="Sciavilla P."/>
            <person name="Patavino C."/>
            <person name="Camma C."/>
            <person name="Michelini S."/>
            <person name="Sgorbati B."/>
            <person name="Mattarelli P."/>
        </authorList>
    </citation>
    <scope>NUCLEOTIDE SEQUENCE [LARGE SCALE GENOMIC DNA]</scope>
    <source>
        <strain evidence="2 3">MRM 9.3</strain>
    </source>
</reference>
<dbReference type="EMBL" id="RQSP01000012">
    <property type="protein sequence ID" value="KAB5607417.1"/>
    <property type="molecule type" value="Genomic_DNA"/>
</dbReference>
<dbReference type="AlphaFoldDB" id="A0A5N5RJJ3"/>
<evidence type="ECO:0008006" key="4">
    <source>
        <dbReference type="Google" id="ProtNLM"/>
    </source>
</evidence>
<keyword evidence="1" id="KW-0472">Membrane</keyword>
<evidence type="ECO:0000313" key="3">
    <source>
        <dbReference type="Proteomes" id="UP000326336"/>
    </source>
</evidence>
<dbReference type="Proteomes" id="UP000326336">
    <property type="component" value="Unassembled WGS sequence"/>
</dbReference>
<feature type="transmembrane region" description="Helical" evidence="1">
    <location>
        <begin position="145"/>
        <end position="162"/>
    </location>
</feature>
<keyword evidence="1" id="KW-1133">Transmembrane helix</keyword>
<evidence type="ECO:0000256" key="1">
    <source>
        <dbReference type="SAM" id="Phobius"/>
    </source>
</evidence>
<keyword evidence="3" id="KW-1185">Reference proteome</keyword>
<proteinExistence type="predicted"/>
<feature type="transmembrane region" description="Helical" evidence="1">
    <location>
        <begin position="12"/>
        <end position="37"/>
    </location>
</feature>
<dbReference type="RefSeq" id="WP_151916693.1">
    <property type="nucleotide sequence ID" value="NZ_RQSP01000012.1"/>
</dbReference>
<feature type="transmembrane region" description="Helical" evidence="1">
    <location>
        <begin position="168"/>
        <end position="185"/>
    </location>
</feature>
<feature type="transmembrane region" description="Helical" evidence="1">
    <location>
        <begin position="121"/>
        <end position="138"/>
    </location>
</feature>
<feature type="transmembrane region" description="Helical" evidence="1">
    <location>
        <begin position="229"/>
        <end position="250"/>
    </location>
</feature>
<name>A0A5N5RJJ3_9BIFI</name>
<protein>
    <recommendedName>
        <fullName evidence="4">Acyltransferase 3 domain-containing protein</fullName>
    </recommendedName>
</protein>
<keyword evidence="1" id="KW-0812">Transmembrane</keyword>
<organism evidence="2 3">
    <name type="scientific">Bifidobacterium jacchi</name>
    <dbReference type="NCBI Taxonomy" id="2490545"/>
    <lineage>
        <taxon>Bacteria</taxon>
        <taxon>Bacillati</taxon>
        <taxon>Actinomycetota</taxon>
        <taxon>Actinomycetes</taxon>
        <taxon>Bifidobacteriales</taxon>
        <taxon>Bifidobacteriaceae</taxon>
        <taxon>Bifidobacterium</taxon>
    </lineage>
</organism>
<feature type="transmembrane region" description="Helical" evidence="1">
    <location>
        <begin position="197"/>
        <end position="217"/>
    </location>
</feature>
<gene>
    <name evidence="2" type="ORF">EHS19_05050</name>
</gene>